<keyword evidence="1" id="KW-0732">Signal</keyword>
<comment type="caution">
    <text evidence="2">The sequence shown here is derived from an EMBL/GenBank/DDBJ whole genome shotgun (WGS) entry which is preliminary data.</text>
</comment>
<gene>
    <name evidence="2" type="ORF">L284_22620</name>
</gene>
<dbReference type="RefSeq" id="WP_021236187.1">
    <property type="nucleotide sequence ID" value="NZ_ATHL01000153.1"/>
</dbReference>
<proteinExistence type="predicted"/>
<feature type="signal peptide" evidence="1">
    <location>
        <begin position="1"/>
        <end position="31"/>
    </location>
</feature>
<reference evidence="2 3" key="1">
    <citation type="journal article" date="2013" name="Genome Announc.">
        <title>Genome Sequence of Novosphingobium lindaniclasticum LE124T, Isolated from a Hexachlorocyclohexane Dumpsite.</title>
        <authorList>
            <person name="Saxena A."/>
            <person name="Nayyar N."/>
            <person name="Sangwan N."/>
            <person name="Kumari R."/>
            <person name="Khurana J.P."/>
            <person name="Lal R."/>
        </authorList>
    </citation>
    <scope>NUCLEOTIDE SEQUENCE [LARGE SCALE GENOMIC DNA]</scope>
    <source>
        <strain evidence="2 3">LE124</strain>
    </source>
</reference>
<name>T0GUJ7_9SPHN</name>
<dbReference type="Proteomes" id="UP000015527">
    <property type="component" value="Unassembled WGS sequence"/>
</dbReference>
<evidence type="ECO:0000313" key="2">
    <source>
        <dbReference type="EMBL" id="EQB07656.1"/>
    </source>
</evidence>
<protein>
    <recommendedName>
        <fullName evidence="4">Secreted protein</fullName>
    </recommendedName>
</protein>
<evidence type="ECO:0000256" key="1">
    <source>
        <dbReference type="SAM" id="SignalP"/>
    </source>
</evidence>
<dbReference type="eggNOG" id="ENOG5032YNW">
    <property type="taxonomic scope" value="Bacteria"/>
</dbReference>
<keyword evidence="3" id="KW-1185">Reference proteome</keyword>
<dbReference type="AlphaFoldDB" id="T0GUJ7"/>
<accession>T0GUJ7</accession>
<evidence type="ECO:0000313" key="3">
    <source>
        <dbReference type="Proteomes" id="UP000015527"/>
    </source>
</evidence>
<dbReference type="PATRIC" id="fig|1096930.3.peg.4454"/>
<dbReference type="EMBL" id="ATHL01000153">
    <property type="protein sequence ID" value="EQB07656.1"/>
    <property type="molecule type" value="Genomic_DNA"/>
</dbReference>
<sequence length="166" mass="18563">MALIEPRTALGLASVLLTLAAAPVASSPSLADGGKARERTQATTRILDGRSASRILANKGLTLQWIDWGRRGNARVSREGGLWKLRGRQEQTNGPGRLAMDGTIEEIGTDYFVFRGRISITDTPDAGRSCSVDKTWRFAITQNRSYYRLREFEWCDDLTDYVDLYF</sequence>
<evidence type="ECO:0008006" key="4">
    <source>
        <dbReference type="Google" id="ProtNLM"/>
    </source>
</evidence>
<organism evidence="2 3">
    <name type="scientific">Novosphingobium lindaniclasticum LE124</name>
    <dbReference type="NCBI Taxonomy" id="1096930"/>
    <lineage>
        <taxon>Bacteria</taxon>
        <taxon>Pseudomonadati</taxon>
        <taxon>Pseudomonadota</taxon>
        <taxon>Alphaproteobacteria</taxon>
        <taxon>Sphingomonadales</taxon>
        <taxon>Sphingomonadaceae</taxon>
        <taxon>Novosphingobium</taxon>
    </lineage>
</organism>
<feature type="chain" id="PRO_5004576020" description="Secreted protein" evidence="1">
    <location>
        <begin position="32"/>
        <end position="166"/>
    </location>
</feature>